<accession>A0A428WPC1</accession>
<feature type="domain" description="CHAT" evidence="1">
    <location>
        <begin position="795"/>
        <end position="1102"/>
    </location>
</feature>
<dbReference type="PANTHER" id="PTHR19959:SF119">
    <property type="entry name" value="FUNGAL LIPASE-LIKE DOMAIN-CONTAINING PROTEIN"/>
    <property type="match status" value="1"/>
</dbReference>
<dbReference type="Gene3D" id="1.25.40.10">
    <property type="entry name" value="Tetratricopeptide repeat domain"/>
    <property type="match status" value="3"/>
</dbReference>
<dbReference type="Proteomes" id="UP000286716">
    <property type="component" value="Unassembled WGS sequence"/>
</dbReference>
<dbReference type="PANTHER" id="PTHR19959">
    <property type="entry name" value="KINESIN LIGHT CHAIN"/>
    <property type="match status" value="1"/>
</dbReference>
<dbReference type="InterPro" id="IPR024983">
    <property type="entry name" value="CHAT_dom"/>
</dbReference>
<dbReference type="AlphaFoldDB" id="A0A428WPC1"/>
<sequence length="1103" mass="118841">MNERDVLLEAVRARLARVAATRDEAAVLEPTALVEAQLLTRCASTPMADLEAAHSLGWLHFYRAQALASESDWEKATAFFKGCFIAGIEHLPQSLLPTLTDRAVPGAMNLLQLASKTMDRDLLEGAVDLWRRIAHNVPDGHPNLIIALTNLGNGLEMLGERTGRSVHLAEAVEVARAALRITPDYHPDRGAPLNLLANALLRRFERAGNLADLDEAVEMARTAVQATDNDPDRVSSLTNLANALLRRFRYRKLPGDLDDAVEMSRAAVRAAPDDHPDRAVFLTNVANALRFRFLRSGSLADLDEAEEVGRAAVQITPDKHPGLVASLGDLGKTLAVRFEHTGDLGDLNRAVDVCRAAIHATPDDHLWYSHQLASLSGLLQLRFGRLGSPADLDEAVQVGEAAVQAAPDDHPDRAAFLSELGNALLARFNSTRDQADLDRAIDASRAAVRSLPDGHPAQAVRLSNLSGVLAARSLRARDNSELAEAVEVGRAAIRATQVDDPGHATALFNLGIHLVSWDLCVGDPTARAEAHSVLEQAVEATTAPPWLRVDAARMAAGLLASSDPGRAAGLLERAVLILPQVVQRRLQRGDQQHALARNADGLAADAAALALADSTGTAQERAIRALRLAEAGRAVLLSQALETRSDLTDLRKKHPDLAGRLTQLRELLDRDRPSAETMGDTGDVAGIGRERHQLAAELEELLERIRAFDGFTAFGLPPTPDTLLAEAAHGPIVTFNISVYRSDALLLTRAGITSCPLPELTQDAVRDRVNAFYRALSEATAHDGDPIAAQRTLREVLEWLWNTAAKPVLSALQDLGEAIPPAQDGQPLPRVWLAPGGLLGQLPLHAAGFHRDPRQGSHRPTVMDRVISSYTPTIRALRHARERRPSPAGQSLIVAMPTTPGCSPLRHVVDETRRIRPLLPHPYQLTEPFPAGDGSTPFAGADTPTTATVLARLPQCAISHFACHGEADRTNPSQSRLLLHDHATTPLTVSALAQINLERAQLAYLSACSTADPARSDLLDESIHLASAFQLAGFPHVIGTLWPIDDQVAVKIAESFYTHLTTGPPGTPDPEQAATALHRTIRAVRDNYPITPSLWAAYLHAGA</sequence>
<name>A0A428WPC1_AMYBA</name>
<protein>
    <submittedName>
        <fullName evidence="2">CHAT domain-containing protein</fullName>
    </submittedName>
</protein>
<dbReference type="Pfam" id="PF12770">
    <property type="entry name" value="CHAT"/>
    <property type="match status" value="1"/>
</dbReference>
<organism evidence="2 3">
    <name type="scientific">Amycolatopsis balhimycina DSM 5908</name>
    <dbReference type="NCBI Taxonomy" id="1081091"/>
    <lineage>
        <taxon>Bacteria</taxon>
        <taxon>Bacillati</taxon>
        <taxon>Actinomycetota</taxon>
        <taxon>Actinomycetes</taxon>
        <taxon>Pseudonocardiales</taxon>
        <taxon>Pseudonocardiaceae</taxon>
        <taxon>Amycolatopsis</taxon>
    </lineage>
</organism>
<dbReference type="EMBL" id="QHHU01000018">
    <property type="protein sequence ID" value="RSM44903.1"/>
    <property type="molecule type" value="Genomic_DNA"/>
</dbReference>
<dbReference type="SUPFAM" id="SSF48452">
    <property type="entry name" value="TPR-like"/>
    <property type="match status" value="1"/>
</dbReference>
<dbReference type="InterPro" id="IPR011990">
    <property type="entry name" value="TPR-like_helical_dom_sf"/>
</dbReference>
<evidence type="ECO:0000313" key="3">
    <source>
        <dbReference type="Proteomes" id="UP000286716"/>
    </source>
</evidence>
<keyword evidence="3" id="KW-1185">Reference proteome</keyword>
<dbReference type="OrthoDB" id="3206999at2"/>
<proteinExistence type="predicted"/>
<gene>
    <name evidence="2" type="ORF">DMA12_15305</name>
</gene>
<dbReference type="RefSeq" id="WP_084641350.1">
    <property type="nucleotide sequence ID" value="NZ_QHHU01000018.1"/>
</dbReference>
<evidence type="ECO:0000259" key="1">
    <source>
        <dbReference type="Pfam" id="PF12770"/>
    </source>
</evidence>
<comment type="caution">
    <text evidence="2">The sequence shown here is derived from an EMBL/GenBank/DDBJ whole genome shotgun (WGS) entry which is preliminary data.</text>
</comment>
<reference evidence="2 3" key="1">
    <citation type="submission" date="2018-05" db="EMBL/GenBank/DDBJ databases">
        <title>Evolution of GPA BGCs.</title>
        <authorList>
            <person name="Waglechner N."/>
            <person name="Wright G.D."/>
        </authorList>
    </citation>
    <scope>NUCLEOTIDE SEQUENCE [LARGE SCALE GENOMIC DNA]</scope>
    <source>
        <strain evidence="2 3">DSM 5908</strain>
    </source>
</reference>
<evidence type="ECO:0000313" key="2">
    <source>
        <dbReference type="EMBL" id="RSM44903.1"/>
    </source>
</evidence>